<gene>
    <name evidence="2" type="ORF">B9N65_01280</name>
    <name evidence="1" type="ORF">B9N65_09645</name>
</gene>
<organism evidence="1 3">
    <name type="scientific">Campylobacter concisus</name>
    <dbReference type="NCBI Taxonomy" id="199"/>
    <lineage>
        <taxon>Bacteria</taxon>
        <taxon>Pseudomonadati</taxon>
        <taxon>Campylobacterota</taxon>
        <taxon>Epsilonproteobacteria</taxon>
        <taxon>Campylobacterales</taxon>
        <taxon>Campylobacteraceae</taxon>
        <taxon>Campylobacter</taxon>
    </lineage>
</organism>
<dbReference type="AlphaFoldDB" id="A0A1Y5MHG1"/>
<evidence type="ECO:0000313" key="3">
    <source>
        <dbReference type="Proteomes" id="UP000196317"/>
    </source>
</evidence>
<dbReference type="EMBL" id="NDYN01000001">
    <property type="protein sequence ID" value="OUT09002.1"/>
    <property type="molecule type" value="Genomic_DNA"/>
</dbReference>
<evidence type="ECO:0008006" key="4">
    <source>
        <dbReference type="Google" id="ProtNLM"/>
    </source>
</evidence>
<dbReference type="Proteomes" id="UP000196317">
    <property type="component" value="Unassembled WGS sequence"/>
</dbReference>
<proteinExistence type="predicted"/>
<dbReference type="RefSeq" id="WP_087582499.1">
    <property type="nucleotide sequence ID" value="NZ_NDYN01000001.1"/>
</dbReference>
<reference evidence="1 3" key="1">
    <citation type="submission" date="2017-04" db="EMBL/GenBank/DDBJ databases">
        <title>Complete genome of Campylobacter concisus ATCC 33237T and draft genomes for an additional eight well characterized C. concisus strains.</title>
        <authorList>
            <person name="Cornelius A.J."/>
            <person name="Miller W.G."/>
            <person name="Lastovica A.J."/>
            <person name="On S.L."/>
            <person name="French N.P."/>
            <person name="Vandenberg O."/>
            <person name="Biggs P.J."/>
        </authorList>
    </citation>
    <scope>NUCLEOTIDE SEQUENCE [LARGE SCALE GENOMIC DNA]</scope>
    <source>
        <strain evidence="1 3">CCUG 19995</strain>
    </source>
</reference>
<comment type="caution">
    <text evidence="1">The sequence shown here is derived from an EMBL/GenBank/DDBJ whole genome shotgun (WGS) entry which is preliminary data.</text>
</comment>
<name>A0A1Y5MHG1_9BACT</name>
<dbReference type="EMBL" id="NDYN01000010">
    <property type="protein sequence ID" value="OUT06834.1"/>
    <property type="molecule type" value="Genomic_DNA"/>
</dbReference>
<sequence length="97" mass="11301">MSESELLSIFTRALDLSLSKIVDTLELRELQRMYPKKIKGNTQAAELLGITPNALRLRVFKAIYLPNIHYKKISDRILVWDRDALLQERFNNETIQA</sequence>
<evidence type="ECO:0000313" key="2">
    <source>
        <dbReference type="EMBL" id="OUT09002.1"/>
    </source>
</evidence>
<accession>A0A1Y5MHG1</accession>
<evidence type="ECO:0000313" key="1">
    <source>
        <dbReference type="EMBL" id="OUT06834.1"/>
    </source>
</evidence>
<protein>
    <recommendedName>
        <fullName evidence="4">DNA-binding protein</fullName>
    </recommendedName>
</protein>